<dbReference type="Gene3D" id="3.10.20.310">
    <property type="entry name" value="membrane protein fhac"/>
    <property type="match status" value="1"/>
</dbReference>
<dbReference type="RefSeq" id="WP_103051111.1">
    <property type="nucleotide sequence ID" value="NZ_POWF01000001.1"/>
</dbReference>
<evidence type="ECO:0000259" key="6">
    <source>
        <dbReference type="Pfam" id="PF01103"/>
    </source>
</evidence>
<evidence type="ECO:0000256" key="1">
    <source>
        <dbReference type="ARBA" id="ARBA00004370"/>
    </source>
</evidence>
<sequence length="841" mass="96690">MKKGAPKIVLNIIIVLLFASCNSIKRVAEDEHLLVKNTVYVNDKVNKTETINNLLYQKENRNLLGIPFRLYIYNTARPNIDSIVNSNIDKKPKKRERLERFLSKKQLDKYVESRIGFNNWLKKTGEAPVLIDDKKIERSVNRLEAYYFHHGWFNAKASSKINKDDNRKATVDYYITTGEPYIVDSLSTKIDSPIIDSLYTQSTSKSHIKLNKQYETATFELEKDRLTTYFRNHGVYHFSEDYVFFEMDTVETNKKVKVDLQIQNRLVKTEDSSKRVPFNIYKIKNVNIFTDYSYRKRNKAIIDSASYEGYDLFSNDKLRFKPKALTDAVFIKPGSVFRDNDRTMSYRHISELRTFKYPNIEYIENADTTLTANVYLTPLKKFGLSFSAEVSQSNIQQIGLSFNPSVLMRNVFGGAETLELTAFGSIGASKDAANDEDRFFDIQEWGGDLKLTIPRIFFPLNTEKIIPKSMSPSTRISLSTSNQTNIGLDKRTFTGAINYKWRPNDKVTNRFDLLSSQYVRNLNPDNYFNVYSTSFNTLNDIAQDIGYVGPDEELGIPDQANQFISEALSNNPPSGLSPDDIQTINNIDERQTRLTENNLIISSSFNYVRDNRTSLFDENFSIFRVKLESAGNVLSLASSVFDLEKNDNGNYEIFNVAYSQYIKPELDYIKHWDFGRKKVLAFRTFFGIAIPYGNSNSIPFSKSFFAGGTNDNRAWTAYSLGPGSSDSNDEFNEANLKIALNLEYRFNIFEDFYGAFFADAGNIWNVLDNVEDENATFDSFSSLKDIALGSGFGLRYDFGFVVFRFDTGFKTYDPSYQNANRWFNDYNFKSAVYNIGINYPF</sequence>
<feature type="domain" description="Bacterial surface antigen (D15)" evidence="6">
    <location>
        <begin position="412"/>
        <end position="821"/>
    </location>
</feature>
<evidence type="ECO:0000256" key="2">
    <source>
        <dbReference type="ARBA" id="ARBA00022692"/>
    </source>
</evidence>
<feature type="domain" description="POTRA" evidence="7">
    <location>
        <begin position="116"/>
        <end position="177"/>
    </location>
</feature>
<dbReference type="PANTHER" id="PTHR12815">
    <property type="entry name" value="SORTING AND ASSEMBLY MACHINERY SAMM50 PROTEIN FAMILY MEMBER"/>
    <property type="match status" value="1"/>
</dbReference>
<dbReference type="EMBL" id="POWF01000001">
    <property type="protein sequence ID" value="PNQ75266.1"/>
    <property type="molecule type" value="Genomic_DNA"/>
</dbReference>
<comment type="caution">
    <text evidence="8">The sequence shown here is derived from an EMBL/GenBank/DDBJ whole genome shotgun (WGS) entry which is preliminary data.</text>
</comment>
<dbReference type="InterPro" id="IPR000184">
    <property type="entry name" value="Bac_surfAg_D15"/>
</dbReference>
<keyword evidence="2" id="KW-0812">Transmembrane</keyword>
<dbReference type="Gene3D" id="2.40.160.50">
    <property type="entry name" value="membrane protein fhac: a member of the omp85/tpsb transporter family"/>
    <property type="match status" value="1"/>
</dbReference>
<evidence type="ECO:0000256" key="5">
    <source>
        <dbReference type="ARBA" id="ARBA00023237"/>
    </source>
</evidence>
<dbReference type="PANTHER" id="PTHR12815:SF47">
    <property type="entry name" value="TRANSLOCATION AND ASSEMBLY MODULE SUBUNIT TAMA"/>
    <property type="match status" value="1"/>
</dbReference>
<dbReference type="Proteomes" id="UP000236641">
    <property type="component" value="Unassembled WGS sequence"/>
</dbReference>
<keyword evidence="5" id="KW-0998">Cell outer membrane</keyword>
<evidence type="ECO:0000256" key="4">
    <source>
        <dbReference type="ARBA" id="ARBA00023136"/>
    </source>
</evidence>
<evidence type="ECO:0000313" key="8">
    <source>
        <dbReference type="EMBL" id="PNQ75266.1"/>
    </source>
</evidence>
<dbReference type="InterPro" id="IPR039910">
    <property type="entry name" value="D15-like"/>
</dbReference>
<name>A0A2K1E4Q5_9FLAO</name>
<organism evidence="8 9">
    <name type="scientific">Hanstruepera neustonica</name>
    <dbReference type="NCBI Taxonomy" id="1445657"/>
    <lineage>
        <taxon>Bacteria</taxon>
        <taxon>Pseudomonadati</taxon>
        <taxon>Bacteroidota</taxon>
        <taxon>Flavobacteriia</taxon>
        <taxon>Flavobacteriales</taxon>
        <taxon>Flavobacteriaceae</taxon>
        <taxon>Hanstruepera</taxon>
    </lineage>
</organism>
<reference evidence="8 9" key="1">
    <citation type="submission" date="2018-01" db="EMBL/GenBank/DDBJ databases">
        <title>The draft genome of Hanstruepera neustonica JCM19743.</title>
        <authorList>
            <person name="He R.-H."/>
            <person name="Du Z.-J."/>
        </authorList>
    </citation>
    <scope>NUCLEOTIDE SEQUENCE [LARGE SCALE GENOMIC DNA]</scope>
    <source>
        <strain evidence="8 9">JCM19743</strain>
    </source>
</reference>
<gene>
    <name evidence="8" type="ORF">C1T31_03800</name>
</gene>
<dbReference type="GO" id="GO:0019867">
    <property type="term" value="C:outer membrane"/>
    <property type="evidence" value="ECO:0007669"/>
    <property type="project" value="InterPro"/>
</dbReference>
<dbReference type="InterPro" id="IPR010827">
    <property type="entry name" value="BamA/TamA_POTRA"/>
</dbReference>
<dbReference type="OrthoDB" id="9814535at2"/>
<proteinExistence type="predicted"/>
<evidence type="ECO:0000313" key="9">
    <source>
        <dbReference type="Proteomes" id="UP000236641"/>
    </source>
</evidence>
<evidence type="ECO:0000256" key="3">
    <source>
        <dbReference type="ARBA" id="ARBA00022729"/>
    </source>
</evidence>
<dbReference type="PROSITE" id="PS51257">
    <property type="entry name" value="PROKAR_LIPOPROTEIN"/>
    <property type="match status" value="1"/>
</dbReference>
<comment type="subcellular location">
    <subcellularLocation>
        <location evidence="1">Membrane</location>
    </subcellularLocation>
</comment>
<protein>
    <submittedName>
        <fullName evidence="8">Uncharacterized protein</fullName>
    </submittedName>
</protein>
<accession>A0A2K1E4Q5</accession>
<keyword evidence="9" id="KW-1185">Reference proteome</keyword>
<keyword evidence="3" id="KW-0732">Signal</keyword>
<dbReference type="Pfam" id="PF01103">
    <property type="entry name" value="Omp85"/>
    <property type="match status" value="1"/>
</dbReference>
<dbReference type="Pfam" id="PF07244">
    <property type="entry name" value="POTRA"/>
    <property type="match status" value="1"/>
</dbReference>
<keyword evidence="4" id="KW-0472">Membrane</keyword>
<evidence type="ECO:0000259" key="7">
    <source>
        <dbReference type="Pfam" id="PF07244"/>
    </source>
</evidence>
<dbReference type="AlphaFoldDB" id="A0A2K1E4Q5"/>